<evidence type="ECO:0000256" key="1">
    <source>
        <dbReference type="ARBA" id="ARBA00009424"/>
    </source>
</evidence>
<evidence type="ECO:0000313" key="7">
    <source>
        <dbReference type="Proteomes" id="UP000242844"/>
    </source>
</evidence>
<dbReference type="Proteomes" id="UP000242844">
    <property type="component" value="Segment DNA A"/>
</dbReference>
<dbReference type="PRINTS" id="PR00231">
    <property type="entry name" value="GEMCOATAL3"/>
</dbReference>
<comment type="subunit">
    <text evidence="4 5">Homooligomer. Interacts with the replication-associated protein (REP). Interacts with host proliferating cell nuclear antigen (PCNA). Interacts with host retinoblastoma-related protein 1 (RBR1), and may thereby deregulate the host cell cycle. Oligomerization and interaction with PCNA are necessary for optimal replication enhancement.</text>
</comment>
<comment type="similarity">
    <text evidence="1 5">Belongs to the geminiviridae replication enhancer protein family.</text>
</comment>
<dbReference type="KEGG" id="vg:80519482"/>
<evidence type="ECO:0000256" key="2">
    <source>
        <dbReference type="ARBA" id="ARBA00022581"/>
    </source>
</evidence>
<dbReference type="GO" id="GO:0016032">
    <property type="term" value="P:viral process"/>
    <property type="evidence" value="ECO:0007669"/>
    <property type="project" value="InterPro"/>
</dbReference>
<keyword evidence="7" id="KW-1185">Reference proteome</keyword>
<dbReference type="InterPro" id="IPR000657">
    <property type="entry name" value="Gemini_AL3"/>
</dbReference>
<dbReference type="RefSeq" id="YP_010782707.1">
    <property type="nucleotide sequence ID" value="NC_075049.1"/>
</dbReference>
<dbReference type="GeneID" id="80519482"/>
<accession>Q80IH8</accession>
<sequence length="132" mass="15528">MDSRTGGTITAVQATSGVFIWEVPNPLYFKILQVEDPMYTRSRVYHLQIRFNYNLRKKLDLHKAFFNFQVWTTSLTASGMIYLNRFKFLVLSYLDNIGVISINNVIRAVHYATDKSYVTDVLENHEIKFKFY</sequence>
<dbReference type="Pfam" id="PF01407">
    <property type="entry name" value="Gemini_AL3"/>
    <property type="match status" value="1"/>
</dbReference>
<dbReference type="EMBL" id="AJ549960">
    <property type="protein sequence ID" value="CAD79313.1"/>
    <property type="molecule type" value="Genomic_DNA"/>
</dbReference>
<protein>
    <recommendedName>
        <fullName evidence="5">Replication enhancer</fullName>
        <shortName evidence="5">REn</shortName>
    </recommendedName>
</protein>
<gene>
    <name evidence="6" type="primary">AC3</name>
</gene>
<evidence type="ECO:0000256" key="4">
    <source>
        <dbReference type="ARBA" id="ARBA00025955"/>
    </source>
</evidence>
<evidence type="ECO:0000256" key="5">
    <source>
        <dbReference type="RuleBase" id="RU363029"/>
    </source>
</evidence>
<name>Q80IH8_9GEMI</name>
<keyword evidence="2 5" id="KW-0945">Host-virus interaction</keyword>
<reference evidence="6 7" key="1">
    <citation type="submission" date="2003-03" db="EMBL/GenBank/DDBJ databases">
        <title>First report of Dicliptera yellow mottle virus (DiYMoV) infecting Dicliptera vahliana in Cuba.</title>
        <authorList>
            <person name="Echemendia A.L."/>
            <person name="Ramos P.L."/>
            <person name="Peral R."/>
            <person name="Fuentes A.D."/>
            <person name="Pujol M."/>
            <person name="Gonzalez G.A."/>
        </authorList>
    </citation>
    <scope>NUCLEOTIDE SEQUENCE [LARGE SCALE GENOMIC DNA]</scope>
    <source>
        <strain evidence="6">Cuban</strain>
    </source>
</reference>
<proteinExistence type="inferred from homology"/>
<organism evidence="6 7">
    <name type="scientific">Dicliptera yellow mottle virus</name>
    <dbReference type="NCBI Taxonomy" id="94700"/>
    <lineage>
        <taxon>Viruses</taxon>
        <taxon>Monodnaviria</taxon>
        <taxon>Shotokuvirae</taxon>
        <taxon>Cressdnaviricota</taxon>
        <taxon>Repensiviricetes</taxon>
        <taxon>Geplafuvirales</taxon>
        <taxon>Geminiviridae</taxon>
        <taxon>Begomovirus</taxon>
        <taxon>Begomovirus diclipteracubaense</taxon>
    </lineage>
</organism>
<comment type="function">
    <text evidence="3">Increases viral DNA accumulation. Enhances infectivity and symptom expression.</text>
</comment>
<evidence type="ECO:0000256" key="3">
    <source>
        <dbReference type="ARBA" id="ARBA00025603"/>
    </source>
</evidence>
<evidence type="ECO:0000313" key="6">
    <source>
        <dbReference type="EMBL" id="CAD79313.1"/>
    </source>
</evidence>